<dbReference type="EMBL" id="PKSM01000056">
    <property type="protein sequence ID" value="POW19006.1"/>
    <property type="molecule type" value="Genomic_DNA"/>
</dbReference>
<reference evidence="3" key="2">
    <citation type="journal article" date="2018" name="BMC Genomics">
        <title>Genomic insights into host adaptation between the wheat stripe rust pathogen (Puccinia striiformis f. sp. tritici) and the barley stripe rust pathogen (Puccinia striiformis f. sp. hordei).</title>
        <authorList>
            <person name="Xia C."/>
            <person name="Wang M."/>
            <person name="Yin C."/>
            <person name="Cornejo O.E."/>
            <person name="Hulbert S.H."/>
            <person name="Chen X."/>
        </authorList>
    </citation>
    <scope>NUCLEOTIDE SEQUENCE [LARGE SCALE GENOMIC DNA]</scope>
    <source>
        <strain evidence="3">93TX-2</strain>
    </source>
</reference>
<reference evidence="2 3" key="1">
    <citation type="submission" date="2017-12" db="EMBL/GenBank/DDBJ databases">
        <title>Gene loss provides genomic basis for host adaptation in cereal stripe rust fungi.</title>
        <authorList>
            <person name="Xia C."/>
        </authorList>
    </citation>
    <scope>NUCLEOTIDE SEQUENCE [LARGE SCALE GENOMIC DNA]</scope>
    <source>
        <strain evidence="2 3">93TX-2</strain>
    </source>
</reference>
<dbReference type="GO" id="GO:0043539">
    <property type="term" value="F:protein serine/threonine kinase activator activity"/>
    <property type="evidence" value="ECO:0007669"/>
    <property type="project" value="TreeGrafter"/>
</dbReference>
<dbReference type="PANTHER" id="PTHR10182:SF3">
    <property type="entry name" value="PROTEIN MO25"/>
    <property type="match status" value="1"/>
</dbReference>
<dbReference type="SUPFAM" id="SSF48371">
    <property type="entry name" value="ARM repeat"/>
    <property type="match status" value="1"/>
</dbReference>
<feature type="non-terminal residue" evidence="2">
    <location>
        <position position="435"/>
    </location>
</feature>
<protein>
    <submittedName>
        <fullName evidence="2">Uncharacterized protein</fullName>
    </submittedName>
</protein>
<proteinExistence type="inferred from homology"/>
<dbReference type="PANTHER" id="PTHR10182">
    <property type="entry name" value="CALCIUM-BINDING PROTEIN 39-RELATED"/>
    <property type="match status" value="1"/>
</dbReference>
<comment type="similarity">
    <text evidence="1">Belongs to the Mo25 family.</text>
</comment>
<keyword evidence="3" id="KW-1185">Reference proteome</keyword>
<sequence>MLVTPNENHIWSLSHNLKTLTLTVNPAKSNHASYLSTLKKQSHPFFSRGPFDITTAMEPLIGTNSTYGQLPADSGVTFNDPETGNEVNMKIKLYGYGSSSIRPLCSIMNKNSSFQSVMQKDTPSPCRNKTTVWGFGIVVTKKEVEDSAPGQAKFKSLYVVLKHTDYDNQSRGQVAFNVSYKIPGNWNLSKTFGLFQLGHEMVLSGYINGYDRLNKVLQVHTLSVSLASGHDSSVGNESDDKSGSMPIGRKHFQIDFDSDEETESPFAGPSKPFGENCPVPVSGDEALPNCWPTVHYLAHRKQTFLLRGYKNSDVASNTGMILKEFLRHNIIAKRLLYSEWCYDFAKCIEQTTFGIACDAESCFKDYIVLEMTSSSQMYTNLIQSSNYVTNRQSIKLLGETILDQLNYNVMNQYITNKDSLKIMMNLLKDRSKNIQ</sequence>
<dbReference type="InterPro" id="IPR013878">
    <property type="entry name" value="Mo25"/>
</dbReference>
<dbReference type="AlphaFoldDB" id="A0A2S4WB54"/>
<organism evidence="2 3">
    <name type="scientific">Puccinia striiformis</name>
    <dbReference type="NCBI Taxonomy" id="27350"/>
    <lineage>
        <taxon>Eukaryota</taxon>
        <taxon>Fungi</taxon>
        <taxon>Dikarya</taxon>
        <taxon>Basidiomycota</taxon>
        <taxon>Pucciniomycotina</taxon>
        <taxon>Pucciniomycetes</taxon>
        <taxon>Pucciniales</taxon>
        <taxon>Pucciniaceae</taxon>
        <taxon>Puccinia</taxon>
    </lineage>
</organism>
<evidence type="ECO:0000256" key="1">
    <source>
        <dbReference type="ARBA" id="ARBA00011012"/>
    </source>
</evidence>
<dbReference type="InterPro" id="IPR011989">
    <property type="entry name" value="ARM-like"/>
</dbReference>
<name>A0A2S4WB54_9BASI</name>
<dbReference type="InterPro" id="IPR016024">
    <property type="entry name" value="ARM-type_fold"/>
</dbReference>
<dbReference type="Gene3D" id="1.25.10.10">
    <property type="entry name" value="Leucine-rich Repeat Variant"/>
    <property type="match status" value="1"/>
</dbReference>
<comment type="caution">
    <text evidence="2">The sequence shown here is derived from an EMBL/GenBank/DDBJ whole genome shotgun (WGS) entry which is preliminary data.</text>
</comment>
<evidence type="ECO:0000313" key="3">
    <source>
        <dbReference type="Proteomes" id="UP000238274"/>
    </source>
</evidence>
<accession>A0A2S4WB54</accession>
<dbReference type="VEuPathDB" id="FungiDB:PSTT_02020"/>
<dbReference type="GO" id="GO:0035556">
    <property type="term" value="P:intracellular signal transduction"/>
    <property type="evidence" value="ECO:0007669"/>
    <property type="project" value="TreeGrafter"/>
</dbReference>
<dbReference type="VEuPathDB" id="FungiDB:PSHT_05194"/>
<reference evidence="3" key="3">
    <citation type="journal article" date="2018" name="Mol. Plant Microbe Interact.">
        <title>Genome sequence resources for the wheat stripe rust pathogen (Puccinia striiformis f. sp. tritici) and the barley stripe rust pathogen (Puccinia striiformis f. sp. hordei).</title>
        <authorList>
            <person name="Xia C."/>
            <person name="Wang M."/>
            <person name="Yin C."/>
            <person name="Cornejo O.E."/>
            <person name="Hulbert S.H."/>
            <person name="Chen X."/>
        </authorList>
    </citation>
    <scope>NUCLEOTIDE SEQUENCE [LARGE SCALE GENOMIC DNA]</scope>
    <source>
        <strain evidence="3">93TX-2</strain>
    </source>
</reference>
<dbReference type="OrthoDB" id="2506684at2759"/>
<dbReference type="Pfam" id="PF08569">
    <property type="entry name" value="Mo25"/>
    <property type="match status" value="1"/>
</dbReference>
<gene>
    <name evidence="2" type="ORF">PSHT_05194</name>
</gene>
<dbReference type="Proteomes" id="UP000238274">
    <property type="component" value="Unassembled WGS sequence"/>
</dbReference>
<evidence type="ECO:0000313" key="2">
    <source>
        <dbReference type="EMBL" id="POW19006.1"/>
    </source>
</evidence>